<dbReference type="InterPro" id="IPR051678">
    <property type="entry name" value="AGP_Transferase"/>
</dbReference>
<dbReference type="EMBL" id="RAPO01000001">
    <property type="protein sequence ID" value="RKD97560.1"/>
    <property type="molecule type" value="Genomic_DNA"/>
</dbReference>
<dbReference type="RefSeq" id="WP_120243085.1">
    <property type="nucleotide sequence ID" value="NZ_RAPO01000001.1"/>
</dbReference>
<dbReference type="Pfam" id="PF01636">
    <property type="entry name" value="APH"/>
    <property type="match status" value="1"/>
</dbReference>
<name>A0A3R7GKT3_9EURY</name>
<dbReference type="Proteomes" id="UP000283805">
    <property type="component" value="Unassembled WGS sequence"/>
</dbReference>
<dbReference type="Gene3D" id="3.90.1200.10">
    <property type="match status" value="1"/>
</dbReference>
<dbReference type="InterPro" id="IPR002575">
    <property type="entry name" value="Aminoglycoside_PTrfase"/>
</dbReference>
<keyword evidence="2" id="KW-0808">Transferase</keyword>
<gene>
    <name evidence="2" type="ORF">ATJ93_0549</name>
</gene>
<dbReference type="PANTHER" id="PTHR21310">
    <property type="entry name" value="AMINOGLYCOSIDE PHOSPHOTRANSFERASE-RELATED-RELATED"/>
    <property type="match status" value="1"/>
</dbReference>
<comment type="caution">
    <text evidence="2">The sequence shown here is derived from an EMBL/GenBank/DDBJ whole genome shotgun (WGS) entry which is preliminary data.</text>
</comment>
<proteinExistence type="predicted"/>
<protein>
    <submittedName>
        <fullName evidence="2">Phosphotransferase family enzyme</fullName>
    </submittedName>
</protein>
<evidence type="ECO:0000313" key="2">
    <source>
        <dbReference type="EMBL" id="RKD97560.1"/>
    </source>
</evidence>
<dbReference type="GO" id="GO:0016740">
    <property type="term" value="F:transferase activity"/>
    <property type="evidence" value="ECO:0007669"/>
    <property type="project" value="UniProtKB-KW"/>
</dbReference>
<feature type="domain" description="Aminoglycoside phosphotransferase" evidence="1">
    <location>
        <begin position="31"/>
        <end position="251"/>
    </location>
</feature>
<dbReference type="SUPFAM" id="SSF56112">
    <property type="entry name" value="Protein kinase-like (PK-like)"/>
    <property type="match status" value="1"/>
</dbReference>
<reference evidence="2 3" key="1">
    <citation type="submission" date="2018-09" db="EMBL/GenBank/DDBJ databases">
        <title>Genomic Encyclopedia of Archaeal and Bacterial Type Strains, Phase II (KMG-II): from individual species to whole genera.</title>
        <authorList>
            <person name="Goeker M."/>
        </authorList>
    </citation>
    <scope>NUCLEOTIDE SEQUENCE [LARGE SCALE GENOMIC DNA]</scope>
    <source>
        <strain evidence="2 3">DSM 13151</strain>
    </source>
</reference>
<accession>A0A3R7GKT3</accession>
<dbReference type="InterPro" id="IPR011009">
    <property type="entry name" value="Kinase-like_dom_sf"/>
</dbReference>
<sequence length="311" mass="34644">MTEHERIAATLKPYADEPTVVRELHDVPPYRVYEVRLDGRRAVLKRDAHPRGHAADEGRVHEYVAQRTEAPVPDVIAVGDDHYVTAWSDTIAQTPETLDVNWARAAGAWLGALHDDTVGAFDGYGRPRDSGSGLELEGHSDWVDALMAKIDYHRAYLEEFGYADTADAVLQFLRTHPHALDGAGEPVLCHGDVHPEHVASVGETTAAIDFEHALVAPAEYDYWRTAIPYLEMRDDVDDAVRRAFRDGYEFVRSLPADLESQHPIYRAITGVAFLESVFLQRNVAPERRPAVADRLREAVSDALVDCRDASS</sequence>
<dbReference type="OrthoDB" id="350437at2157"/>
<dbReference type="PANTHER" id="PTHR21310:SF15">
    <property type="entry name" value="AMINOGLYCOSIDE PHOSPHOTRANSFERASE DOMAIN-CONTAINING PROTEIN"/>
    <property type="match status" value="1"/>
</dbReference>
<organism evidence="2 3">
    <name type="scientific">Halopiger aswanensis</name>
    <dbReference type="NCBI Taxonomy" id="148449"/>
    <lineage>
        <taxon>Archaea</taxon>
        <taxon>Methanobacteriati</taxon>
        <taxon>Methanobacteriota</taxon>
        <taxon>Stenosarchaea group</taxon>
        <taxon>Halobacteria</taxon>
        <taxon>Halobacteriales</taxon>
        <taxon>Natrialbaceae</taxon>
        <taxon>Halopiger</taxon>
    </lineage>
</organism>
<evidence type="ECO:0000259" key="1">
    <source>
        <dbReference type="Pfam" id="PF01636"/>
    </source>
</evidence>
<dbReference type="AlphaFoldDB" id="A0A3R7GKT3"/>
<keyword evidence="3" id="KW-1185">Reference proteome</keyword>
<evidence type="ECO:0000313" key="3">
    <source>
        <dbReference type="Proteomes" id="UP000283805"/>
    </source>
</evidence>